<dbReference type="RefSeq" id="WP_144540430.1">
    <property type="nucleotide sequence ID" value="NZ_CBCSDC010000010.1"/>
</dbReference>
<sequence>MSEGRRTNKINKTKKRRKRIIAFILLPLLIITLSATAYGAFLYNKAQSVINKSYQPVERETSRDKVDPKDENTSILFIGVDDSNVRNFEGGSRSDALMLATFNEKRKSVKLLSIPRDSYVFIPKLGYDDKITHAHANGGVVSTIETVEGLLDIPIDYYVKMNFNAFIDVIDALGGIEAEVPYTINEMDSKDRKNAIHLDPGLQELDGEEALALARTRKLDNDIERGKRQQQIIKAIMGKAASAKGVTKYADVIEAVGDNMTTDLSFAEMKSFIDYAAAGTKLNVETLSLAGSDAYIDSIYYYQLDEEELENVKQTLGMHLELTDNMNTAEVNGYEDSQYEDSQYEDQNESEYDEQ</sequence>
<keyword evidence="4" id="KW-0472">Membrane</keyword>
<comment type="similarity">
    <text evidence="1">Belongs to the LytR/CpsA/Psr (LCP) family.</text>
</comment>
<dbReference type="Proteomes" id="UP000318667">
    <property type="component" value="Unassembled WGS sequence"/>
</dbReference>
<feature type="region of interest" description="Disordered" evidence="5">
    <location>
        <begin position="334"/>
        <end position="355"/>
    </location>
</feature>
<dbReference type="AlphaFoldDB" id="A0A562K2S1"/>
<dbReference type="PANTHER" id="PTHR33392:SF3">
    <property type="entry name" value="POLYISOPRENYL-TEICHOIC ACID--PEPTIDOGLYCAN TEICHOIC ACID TRANSFERASE TAGT"/>
    <property type="match status" value="1"/>
</dbReference>
<comment type="caution">
    <text evidence="7">The sequence shown here is derived from an EMBL/GenBank/DDBJ whole genome shotgun (WGS) entry which is preliminary data.</text>
</comment>
<feature type="compositionally biased region" description="Acidic residues" evidence="5">
    <location>
        <begin position="337"/>
        <end position="355"/>
    </location>
</feature>
<feature type="domain" description="Cell envelope-related transcriptional attenuator" evidence="6">
    <location>
        <begin position="93"/>
        <end position="241"/>
    </location>
</feature>
<name>A0A562K2S1_9BACI</name>
<evidence type="ECO:0000259" key="6">
    <source>
        <dbReference type="Pfam" id="PF03816"/>
    </source>
</evidence>
<evidence type="ECO:0000256" key="5">
    <source>
        <dbReference type="SAM" id="MobiDB-lite"/>
    </source>
</evidence>
<dbReference type="InterPro" id="IPR050922">
    <property type="entry name" value="LytR/CpsA/Psr_CW_biosynth"/>
</dbReference>
<dbReference type="Gene3D" id="3.40.630.190">
    <property type="entry name" value="LCP protein"/>
    <property type="match status" value="1"/>
</dbReference>
<keyword evidence="4" id="KW-1133">Transmembrane helix</keyword>
<dbReference type="GeneID" id="65402237"/>
<keyword evidence="2" id="KW-0812">Transmembrane</keyword>
<keyword evidence="8" id="KW-1185">Reference proteome</keyword>
<dbReference type="EMBL" id="VLKI01000002">
    <property type="protein sequence ID" value="TWH89729.1"/>
    <property type="molecule type" value="Genomic_DNA"/>
</dbReference>
<accession>A0A562K2S1</accession>
<gene>
    <name evidence="7" type="ORF">IQ19_00976</name>
</gene>
<evidence type="ECO:0000256" key="1">
    <source>
        <dbReference type="ARBA" id="ARBA00006068"/>
    </source>
</evidence>
<dbReference type="Pfam" id="PF03816">
    <property type="entry name" value="LytR_cpsA_psr"/>
    <property type="match status" value="1"/>
</dbReference>
<protein>
    <submittedName>
        <fullName evidence="7">LytR family transcriptional attenuator</fullName>
    </submittedName>
</protein>
<evidence type="ECO:0000256" key="4">
    <source>
        <dbReference type="ARBA" id="ARBA00022989"/>
    </source>
</evidence>
<evidence type="ECO:0000256" key="3">
    <source>
        <dbReference type="ARBA" id="ARBA00022968"/>
    </source>
</evidence>
<evidence type="ECO:0000313" key="7">
    <source>
        <dbReference type="EMBL" id="TWH89729.1"/>
    </source>
</evidence>
<proteinExistence type="inferred from homology"/>
<evidence type="ECO:0000313" key="8">
    <source>
        <dbReference type="Proteomes" id="UP000318667"/>
    </source>
</evidence>
<keyword evidence="3" id="KW-0735">Signal-anchor</keyword>
<dbReference type="GO" id="GO:0071555">
    <property type="term" value="P:cell wall organization"/>
    <property type="evidence" value="ECO:0007669"/>
    <property type="project" value="UniProtKB-KW"/>
</dbReference>
<organism evidence="7 8">
    <name type="scientific">Cytobacillus oceanisediminis</name>
    <dbReference type="NCBI Taxonomy" id="665099"/>
    <lineage>
        <taxon>Bacteria</taxon>
        <taxon>Bacillati</taxon>
        <taxon>Bacillota</taxon>
        <taxon>Bacilli</taxon>
        <taxon>Bacillales</taxon>
        <taxon>Bacillaceae</taxon>
        <taxon>Cytobacillus</taxon>
    </lineage>
</organism>
<dbReference type="OrthoDB" id="27330at2"/>
<reference evidence="7 8" key="1">
    <citation type="journal article" date="2015" name="Stand. Genomic Sci.">
        <title>Genomic Encyclopedia of Bacterial and Archaeal Type Strains, Phase III: the genomes of soil and plant-associated and newly described type strains.</title>
        <authorList>
            <person name="Whitman W.B."/>
            <person name="Woyke T."/>
            <person name="Klenk H.P."/>
            <person name="Zhou Y."/>
            <person name="Lilburn T.G."/>
            <person name="Beck B.J."/>
            <person name="De Vos P."/>
            <person name="Vandamme P."/>
            <person name="Eisen J.A."/>
            <person name="Garrity G."/>
            <person name="Hugenholtz P."/>
            <person name="Kyrpides N.C."/>
        </authorList>
    </citation>
    <scope>NUCLEOTIDE SEQUENCE [LARGE SCALE GENOMIC DNA]</scope>
    <source>
        <strain evidence="7 8">CGMCC 1.10115</strain>
    </source>
</reference>
<dbReference type="NCBIfam" id="TIGR00350">
    <property type="entry name" value="lytR_cpsA_psr"/>
    <property type="match status" value="1"/>
</dbReference>
<evidence type="ECO:0000256" key="2">
    <source>
        <dbReference type="ARBA" id="ARBA00022692"/>
    </source>
</evidence>
<dbReference type="InterPro" id="IPR004474">
    <property type="entry name" value="LytR_CpsA_psr"/>
</dbReference>
<dbReference type="PANTHER" id="PTHR33392">
    <property type="entry name" value="POLYISOPRENYL-TEICHOIC ACID--PEPTIDOGLYCAN TEICHOIC ACID TRANSFERASE TAGU"/>
    <property type="match status" value="1"/>
</dbReference>